<feature type="transmembrane region" description="Helical" evidence="3">
    <location>
        <begin position="97"/>
        <end position="118"/>
    </location>
</feature>
<feature type="transmembrane region" description="Helical" evidence="3">
    <location>
        <begin position="441"/>
        <end position="461"/>
    </location>
</feature>
<sequence>MAMLPFNVILRPAKIFFSKSRGSENLQSLELRSLPSQSYPATSGFAPNGDQEEYILTKNNNVVEVGASKLSNVRSRDFIDETTLDDESEFPDRGLQAWLAVFGSFIGLLPVFGLLNSLGAIESYISRHQLASVPASTVSWIFSLYLSMSFLSGIFAGGFFDRNGGLAPMCTGTVIYVGGIMCLANCYTVWQFILAFSILCGAGTGVLMTPLVSVLATWFLKKRAIATSIATMGGSVGGAIYPMMLKKLYKEVGYAWAIRITGFVCLACLIVSTTLCRERELVKQEPFKSKTELMKWYVSSSLNWRYFLEMKFLFAALGAALAEVSLTTSSTYLASYSLARGNTESTSFALITAINAIGALGRYIPGYVADRYLGRFNVYIIAVTISGLCNLIIWLPFGGYTGALWVYACIYGFSSGSILSLTPVCIGQISRTEDFGKRYSTAYFLQAIVTIPMLPIAGVIINKGTVPEYNKFIVFVSVLMLAGAACNMVTRYICVGTKLRKF</sequence>
<dbReference type="KEGG" id="tgb:HG536_0E02270"/>
<accession>A0A7G3ZII0</accession>
<feature type="transmembrane region" description="Helical" evidence="3">
    <location>
        <begin position="312"/>
        <end position="334"/>
    </location>
</feature>
<dbReference type="InterPro" id="IPR050327">
    <property type="entry name" value="Proton-linked_MCT"/>
</dbReference>
<comment type="similarity">
    <text evidence="2">Belongs to the major facilitator superfamily. Monocarboxylate porter (TC 2.A.1.13) family.</text>
</comment>
<dbReference type="CDD" id="cd17352">
    <property type="entry name" value="MFS_MCT_SLC16"/>
    <property type="match status" value="1"/>
</dbReference>
<dbReference type="PANTHER" id="PTHR11360:SF295">
    <property type="entry name" value="TRANSPORTER MCH4-RELATED"/>
    <property type="match status" value="1"/>
</dbReference>
<dbReference type="Proteomes" id="UP000515788">
    <property type="component" value="Chromosome 5"/>
</dbReference>
<dbReference type="InterPro" id="IPR011701">
    <property type="entry name" value="MFS"/>
</dbReference>
<feature type="transmembrane region" description="Helical" evidence="3">
    <location>
        <begin position="473"/>
        <end position="494"/>
    </location>
</feature>
<feature type="transmembrane region" description="Helical" evidence="3">
    <location>
        <begin position="172"/>
        <end position="190"/>
    </location>
</feature>
<evidence type="ECO:0000256" key="2">
    <source>
        <dbReference type="ARBA" id="ARBA00006727"/>
    </source>
</evidence>
<organism evidence="4 5">
    <name type="scientific">Torulaspora globosa</name>
    <dbReference type="NCBI Taxonomy" id="48254"/>
    <lineage>
        <taxon>Eukaryota</taxon>
        <taxon>Fungi</taxon>
        <taxon>Dikarya</taxon>
        <taxon>Ascomycota</taxon>
        <taxon>Saccharomycotina</taxon>
        <taxon>Saccharomycetes</taxon>
        <taxon>Saccharomycetales</taxon>
        <taxon>Saccharomycetaceae</taxon>
        <taxon>Torulaspora</taxon>
    </lineage>
</organism>
<dbReference type="InterPro" id="IPR036259">
    <property type="entry name" value="MFS_trans_sf"/>
</dbReference>
<feature type="transmembrane region" description="Helical" evidence="3">
    <location>
        <begin position="138"/>
        <end position="160"/>
    </location>
</feature>
<evidence type="ECO:0000313" key="5">
    <source>
        <dbReference type="Proteomes" id="UP000515788"/>
    </source>
</evidence>
<dbReference type="AlphaFoldDB" id="A0A7G3ZII0"/>
<protein>
    <recommendedName>
        <fullName evidence="6">Major facilitator superfamily (MFS) profile domain-containing protein</fullName>
    </recommendedName>
</protein>
<dbReference type="SUPFAM" id="SSF103473">
    <property type="entry name" value="MFS general substrate transporter"/>
    <property type="match status" value="1"/>
</dbReference>
<name>A0A7G3ZII0_9SACH</name>
<feature type="transmembrane region" description="Helical" evidence="3">
    <location>
        <begin position="196"/>
        <end position="218"/>
    </location>
</feature>
<comment type="subcellular location">
    <subcellularLocation>
        <location evidence="1">Membrane</location>
        <topology evidence="1">Multi-pass membrane protein</topology>
    </subcellularLocation>
</comment>
<feature type="transmembrane region" description="Helical" evidence="3">
    <location>
        <begin position="256"/>
        <end position="276"/>
    </location>
</feature>
<keyword evidence="3" id="KW-1133">Transmembrane helix</keyword>
<dbReference type="OrthoDB" id="6509908at2759"/>
<feature type="transmembrane region" description="Helical" evidence="3">
    <location>
        <begin position="346"/>
        <end position="364"/>
    </location>
</feature>
<dbReference type="GeneID" id="59326512"/>
<dbReference type="Pfam" id="PF07690">
    <property type="entry name" value="MFS_1"/>
    <property type="match status" value="1"/>
</dbReference>
<gene>
    <name evidence="4" type="ORF">HG536_0E02270</name>
</gene>
<dbReference type="PANTHER" id="PTHR11360">
    <property type="entry name" value="MONOCARBOXYLATE TRANSPORTER"/>
    <property type="match status" value="1"/>
</dbReference>
<evidence type="ECO:0000256" key="1">
    <source>
        <dbReference type="ARBA" id="ARBA00004141"/>
    </source>
</evidence>
<feature type="transmembrane region" description="Helical" evidence="3">
    <location>
        <begin position="376"/>
        <end position="397"/>
    </location>
</feature>
<evidence type="ECO:0000313" key="4">
    <source>
        <dbReference type="EMBL" id="QLL33316.1"/>
    </source>
</evidence>
<dbReference type="Gene3D" id="1.20.1250.20">
    <property type="entry name" value="MFS general substrate transporter like domains"/>
    <property type="match status" value="2"/>
</dbReference>
<keyword evidence="3" id="KW-0472">Membrane</keyword>
<feature type="transmembrane region" description="Helical" evidence="3">
    <location>
        <begin position="403"/>
        <end position="429"/>
    </location>
</feature>
<keyword evidence="3" id="KW-0812">Transmembrane</keyword>
<dbReference type="GO" id="GO:0032218">
    <property type="term" value="P:riboflavin transport"/>
    <property type="evidence" value="ECO:0007669"/>
    <property type="project" value="TreeGrafter"/>
</dbReference>
<proteinExistence type="inferred from homology"/>
<dbReference type="EMBL" id="CP059250">
    <property type="protein sequence ID" value="QLL33316.1"/>
    <property type="molecule type" value="Genomic_DNA"/>
</dbReference>
<evidence type="ECO:0000256" key="3">
    <source>
        <dbReference type="SAM" id="Phobius"/>
    </source>
</evidence>
<reference evidence="4 5" key="1">
    <citation type="submission" date="2020-06" db="EMBL/GenBank/DDBJ databases">
        <title>The yeast mating-type switching endonuclease HO is a domesticated member of an unorthodox homing genetic element family.</title>
        <authorList>
            <person name="Coughlan A.Y."/>
            <person name="Lombardi L."/>
            <person name="Braun-Galleani S."/>
            <person name="Martos A.R."/>
            <person name="Galeote V."/>
            <person name="Bigey F."/>
            <person name="Dequin S."/>
            <person name="Byrne K.P."/>
            <person name="Wolfe K.H."/>
        </authorList>
    </citation>
    <scope>NUCLEOTIDE SEQUENCE [LARGE SCALE GENOMIC DNA]</scope>
    <source>
        <strain evidence="4 5">CBS764</strain>
    </source>
</reference>
<dbReference type="RefSeq" id="XP_037139990.1">
    <property type="nucleotide sequence ID" value="XM_037284094.1"/>
</dbReference>
<dbReference type="GO" id="GO:0022857">
    <property type="term" value="F:transmembrane transporter activity"/>
    <property type="evidence" value="ECO:0007669"/>
    <property type="project" value="InterPro"/>
</dbReference>
<keyword evidence="5" id="KW-1185">Reference proteome</keyword>
<dbReference type="GO" id="GO:0016020">
    <property type="term" value="C:membrane"/>
    <property type="evidence" value="ECO:0007669"/>
    <property type="project" value="UniProtKB-SubCell"/>
</dbReference>
<evidence type="ECO:0008006" key="6">
    <source>
        <dbReference type="Google" id="ProtNLM"/>
    </source>
</evidence>